<sequence>MAADFRSLSRFSWFGTNASARKWPLEARSNLTKVITAQCSQDEADLCAVSAVYLVYREDWVVLVSKSDLMQSIGIFSGMFLSTASILRSSLSAYVWKGKLDFIRRLLRLLKSDMESTVILIPCSVLRALI</sequence>
<evidence type="ECO:0000313" key="2">
    <source>
        <dbReference type="Proteomes" id="UP000299102"/>
    </source>
</evidence>
<dbReference type="Proteomes" id="UP000299102">
    <property type="component" value="Unassembled WGS sequence"/>
</dbReference>
<protein>
    <submittedName>
        <fullName evidence="1">Uncharacterized protein</fullName>
    </submittedName>
</protein>
<dbReference type="AlphaFoldDB" id="A0A4C1ZBW6"/>
<comment type="caution">
    <text evidence="1">The sequence shown here is derived from an EMBL/GenBank/DDBJ whole genome shotgun (WGS) entry which is preliminary data.</text>
</comment>
<name>A0A4C1ZBW6_EUMVA</name>
<dbReference type="EMBL" id="BGZK01001692">
    <property type="protein sequence ID" value="GBP84653.1"/>
    <property type="molecule type" value="Genomic_DNA"/>
</dbReference>
<organism evidence="1 2">
    <name type="scientific">Eumeta variegata</name>
    <name type="common">Bagworm moth</name>
    <name type="synonym">Eumeta japonica</name>
    <dbReference type="NCBI Taxonomy" id="151549"/>
    <lineage>
        <taxon>Eukaryota</taxon>
        <taxon>Metazoa</taxon>
        <taxon>Ecdysozoa</taxon>
        <taxon>Arthropoda</taxon>
        <taxon>Hexapoda</taxon>
        <taxon>Insecta</taxon>
        <taxon>Pterygota</taxon>
        <taxon>Neoptera</taxon>
        <taxon>Endopterygota</taxon>
        <taxon>Lepidoptera</taxon>
        <taxon>Glossata</taxon>
        <taxon>Ditrysia</taxon>
        <taxon>Tineoidea</taxon>
        <taxon>Psychidae</taxon>
        <taxon>Oiketicinae</taxon>
        <taxon>Eumeta</taxon>
    </lineage>
</organism>
<reference evidence="1 2" key="1">
    <citation type="journal article" date="2019" name="Commun. Biol.">
        <title>The bagworm genome reveals a unique fibroin gene that provides high tensile strength.</title>
        <authorList>
            <person name="Kono N."/>
            <person name="Nakamura H."/>
            <person name="Ohtoshi R."/>
            <person name="Tomita M."/>
            <person name="Numata K."/>
            <person name="Arakawa K."/>
        </authorList>
    </citation>
    <scope>NUCLEOTIDE SEQUENCE [LARGE SCALE GENOMIC DNA]</scope>
</reference>
<proteinExistence type="predicted"/>
<keyword evidence="2" id="KW-1185">Reference proteome</keyword>
<accession>A0A4C1ZBW6</accession>
<gene>
    <name evidence="1" type="ORF">EVAR_58876_1</name>
</gene>
<evidence type="ECO:0000313" key="1">
    <source>
        <dbReference type="EMBL" id="GBP84653.1"/>
    </source>
</evidence>